<dbReference type="AlphaFoldDB" id="A0A7C4RMN0"/>
<dbReference type="EMBL" id="DSUH01000100">
    <property type="protein sequence ID" value="HGU32095.1"/>
    <property type="molecule type" value="Genomic_DNA"/>
</dbReference>
<gene>
    <name evidence="1" type="ORF">ENS29_04475</name>
</gene>
<accession>A0A7C4RMN0</accession>
<evidence type="ECO:0008006" key="2">
    <source>
        <dbReference type="Google" id="ProtNLM"/>
    </source>
</evidence>
<reference evidence="1" key="1">
    <citation type="journal article" date="2020" name="mSystems">
        <title>Genome- and Community-Level Interaction Insights into Carbon Utilization and Element Cycling Functions of Hydrothermarchaeota in Hydrothermal Sediment.</title>
        <authorList>
            <person name="Zhou Z."/>
            <person name="Liu Y."/>
            <person name="Xu W."/>
            <person name="Pan J."/>
            <person name="Luo Z.H."/>
            <person name="Li M."/>
        </authorList>
    </citation>
    <scope>NUCLEOTIDE SEQUENCE [LARGE SCALE GENOMIC DNA]</scope>
    <source>
        <strain evidence="1">SpSt-477</strain>
    </source>
</reference>
<name>A0A7C4RMN0_9BACT</name>
<dbReference type="SUPFAM" id="SSF111369">
    <property type="entry name" value="HlyD-like secretion proteins"/>
    <property type="match status" value="1"/>
</dbReference>
<protein>
    <recommendedName>
        <fullName evidence="2">Biotin/lipoyl-binding protein</fullName>
    </recommendedName>
</protein>
<evidence type="ECO:0000313" key="1">
    <source>
        <dbReference type="EMBL" id="HGU32095.1"/>
    </source>
</evidence>
<dbReference type="PANTHER" id="PTHR30469:SF15">
    <property type="entry name" value="HLYD FAMILY OF SECRETION PROTEINS"/>
    <property type="match status" value="1"/>
</dbReference>
<dbReference type="PANTHER" id="PTHR30469">
    <property type="entry name" value="MULTIDRUG RESISTANCE PROTEIN MDTA"/>
    <property type="match status" value="1"/>
</dbReference>
<proteinExistence type="predicted"/>
<dbReference type="Gene3D" id="2.40.50.100">
    <property type="match status" value="2"/>
</dbReference>
<comment type="caution">
    <text evidence="1">The sequence shown here is derived from an EMBL/GenBank/DDBJ whole genome shotgun (WGS) entry which is preliminary data.</text>
</comment>
<sequence length="381" mass="40813">MKQMFRMLVLVLVVVALVVGGAWVLKKRKAMQASAPKPAPVPVVVDTIRIERKPVRLTLPAMAEVVSDTSVQLSAKFPARISAISKPEGSTVRAGETVGLLDDTDLRAKAAAIRTQQASIDLDLLSKQQAMDAARIALEHAERSHERTRALFQVKGASIEQMQDEETRIASLKAQLEASKNAVGILRNTRIVLDENLKEIADALSYTRLVSPIDGVVAAWYAHPGDMAVSGKPIVRIVGSAGMVLAVRLPEHIPAEAVLFHGKKLSLISRKIAGPTGLWEYRAALPPDAGVIEGDMPAIDVVVYEGDGPLIPVEALLRIGDRDSVLIYRDGKAVQQPIRILARGVEGVVTDTDVNGSTLVAAPPDLLLRILAGVPVKVRAG</sequence>
<dbReference type="GO" id="GO:1990281">
    <property type="term" value="C:efflux pump complex"/>
    <property type="evidence" value="ECO:0007669"/>
    <property type="project" value="TreeGrafter"/>
</dbReference>
<dbReference type="GO" id="GO:0015562">
    <property type="term" value="F:efflux transmembrane transporter activity"/>
    <property type="evidence" value="ECO:0007669"/>
    <property type="project" value="TreeGrafter"/>
</dbReference>
<organism evidence="1">
    <name type="scientific">Desulfatirhabdium butyrativorans</name>
    <dbReference type="NCBI Taxonomy" id="340467"/>
    <lineage>
        <taxon>Bacteria</taxon>
        <taxon>Pseudomonadati</taxon>
        <taxon>Thermodesulfobacteriota</taxon>
        <taxon>Desulfobacteria</taxon>
        <taxon>Desulfobacterales</taxon>
        <taxon>Desulfatirhabdiaceae</taxon>
        <taxon>Desulfatirhabdium</taxon>
    </lineage>
</organism>